<dbReference type="Proteomes" id="UP000304148">
    <property type="component" value="Chromosome"/>
</dbReference>
<evidence type="ECO:0000313" key="1">
    <source>
        <dbReference type="EMBL" id="SYX83291.1"/>
    </source>
</evidence>
<protein>
    <recommendedName>
        <fullName evidence="3">Thiazole-containing bacteriocin maturation protein</fullName>
    </recommendedName>
</protein>
<sequence length="526" mass="58844">MSKQGQGVLAIGSGSMLDSLVKTWHEAGDFTLTVCTTDTETPDHVAFTVHQEPDEQGRLTSNVTMNTERRDLKQDWCRIIRPYRFILYAAQLENLAEWRDLQDACELEGKPLLPAITLRGVGLVGPLLDVDGSARPEAVWRNLHPTVFRSENEQLCFSLTALHILTNLIVHEYHRELSAGREGNCRDQCYILDPNSLTGSWHSIRSHLVDVERGSKAACRISAVEEVITASNVRMNESDWYTSFADMTSSSIGIFHKWEEAGIVQLPLAQCMVQPIDPASESFVRLLPAIMCSGLTHEEARRESGLAGLEAYAARLLPFLFPVSGNDHVADISVGAGCEAAEAVGRGIRACLTKRLQDRIDRSRHGTSQMIVSRLRYEHVADSRCEYYLQSLRIMGNESIIAVGEPLLGYPVVWVYSRDNWYGSVDVDFTIALRHSLQKALNQVEGHASDLFLVQCERDNSMNTLAIPHIAYPFTSAYWIATVQRVLEKNKKDDSCFEIYDLHSSSFLGTEAFFVCGVRLREEGST</sequence>
<evidence type="ECO:0000313" key="2">
    <source>
        <dbReference type="Proteomes" id="UP000304148"/>
    </source>
</evidence>
<dbReference type="EMBL" id="LS992241">
    <property type="protein sequence ID" value="SYX83291.1"/>
    <property type="molecule type" value="Genomic_DNA"/>
</dbReference>
<gene>
    <name evidence="1" type="ORF">PBLR_11713</name>
</gene>
<accession>A0A383R9G0</accession>
<proteinExistence type="predicted"/>
<evidence type="ECO:0008006" key="3">
    <source>
        <dbReference type="Google" id="ProtNLM"/>
    </source>
</evidence>
<dbReference type="RefSeq" id="WP_138185411.1">
    <property type="nucleotide sequence ID" value="NZ_LS992241.1"/>
</dbReference>
<organism evidence="1 2">
    <name type="scientific">Paenibacillus alvei</name>
    <name type="common">Bacillus alvei</name>
    <dbReference type="NCBI Taxonomy" id="44250"/>
    <lineage>
        <taxon>Bacteria</taxon>
        <taxon>Bacillati</taxon>
        <taxon>Bacillota</taxon>
        <taxon>Bacilli</taxon>
        <taxon>Bacillales</taxon>
        <taxon>Paenibacillaceae</taxon>
        <taxon>Paenibacillus</taxon>
    </lineage>
</organism>
<name>A0A383R9G0_PAEAL</name>
<reference evidence="2" key="1">
    <citation type="submission" date="2018-08" db="EMBL/GenBank/DDBJ databases">
        <authorList>
            <person name="Chevrot R."/>
        </authorList>
    </citation>
    <scope>NUCLEOTIDE SEQUENCE [LARGE SCALE GENOMIC DNA]</scope>
</reference>
<dbReference type="AlphaFoldDB" id="A0A383R9G0"/>